<dbReference type="Pfam" id="PF07702">
    <property type="entry name" value="UTRA"/>
    <property type="match status" value="1"/>
</dbReference>
<dbReference type="Gene3D" id="3.40.1410.10">
    <property type="entry name" value="Chorismate lyase-like"/>
    <property type="match status" value="1"/>
</dbReference>
<reference evidence="5 6" key="1">
    <citation type="submission" date="2024-09" db="EMBL/GenBank/DDBJ databases">
        <authorList>
            <person name="Sun Q."/>
            <person name="Mori K."/>
        </authorList>
    </citation>
    <scope>NUCLEOTIDE SEQUENCE [LARGE SCALE GENOMIC DNA]</scope>
    <source>
        <strain evidence="5 6">TBRC 7907</strain>
    </source>
</reference>
<dbReference type="CDD" id="cd07377">
    <property type="entry name" value="WHTH_GntR"/>
    <property type="match status" value="1"/>
</dbReference>
<feature type="domain" description="HTH gntR-type" evidence="4">
    <location>
        <begin position="12"/>
        <end position="80"/>
    </location>
</feature>
<keyword evidence="3" id="KW-0804">Transcription</keyword>
<dbReference type="PANTHER" id="PTHR44846">
    <property type="entry name" value="MANNOSYL-D-GLYCERATE TRANSPORT/METABOLISM SYSTEM REPRESSOR MNGR-RELATED"/>
    <property type="match status" value="1"/>
</dbReference>
<dbReference type="SUPFAM" id="SSF64288">
    <property type="entry name" value="Chorismate lyase-like"/>
    <property type="match status" value="1"/>
</dbReference>
<protein>
    <submittedName>
        <fullName evidence="5">GntR family transcriptional regulator</fullName>
    </submittedName>
</protein>
<dbReference type="InterPro" id="IPR028978">
    <property type="entry name" value="Chorismate_lyase_/UTRA_dom_sf"/>
</dbReference>
<dbReference type="InterPro" id="IPR011663">
    <property type="entry name" value="UTRA"/>
</dbReference>
<dbReference type="SMART" id="SM00345">
    <property type="entry name" value="HTH_GNTR"/>
    <property type="match status" value="1"/>
</dbReference>
<proteinExistence type="predicted"/>
<dbReference type="PANTHER" id="PTHR44846:SF17">
    <property type="entry name" value="GNTR-FAMILY TRANSCRIPTIONAL REGULATOR"/>
    <property type="match status" value="1"/>
</dbReference>
<dbReference type="PRINTS" id="PR00035">
    <property type="entry name" value="HTHGNTR"/>
</dbReference>
<keyword evidence="2" id="KW-0238">DNA-binding</keyword>
<name>A0ABV6A2C3_9PSEU</name>
<organism evidence="5 6">
    <name type="scientific">Allokutzneria oryzae</name>
    <dbReference type="NCBI Taxonomy" id="1378989"/>
    <lineage>
        <taxon>Bacteria</taxon>
        <taxon>Bacillati</taxon>
        <taxon>Actinomycetota</taxon>
        <taxon>Actinomycetes</taxon>
        <taxon>Pseudonocardiales</taxon>
        <taxon>Pseudonocardiaceae</taxon>
        <taxon>Allokutzneria</taxon>
    </lineage>
</organism>
<dbReference type="SUPFAM" id="SSF46785">
    <property type="entry name" value="Winged helix' DNA-binding domain"/>
    <property type="match status" value="1"/>
</dbReference>
<dbReference type="Proteomes" id="UP001589693">
    <property type="component" value="Unassembled WGS sequence"/>
</dbReference>
<evidence type="ECO:0000256" key="3">
    <source>
        <dbReference type="ARBA" id="ARBA00023163"/>
    </source>
</evidence>
<gene>
    <name evidence="5" type="ORF">ACFFQA_22980</name>
</gene>
<keyword evidence="6" id="KW-1185">Reference proteome</keyword>
<dbReference type="RefSeq" id="WP_377855713.1">
    <property type="nucleotide sequence ID" value="NZ_JBHLZU010000018.1"/>
</dbReference>
<dbReference type="InterPro" id="IPR000524">
    <property type="entry name" value="Tscrpt_reg_HTH_GntR"/>
</dbReference>
<dbReference type="InterPro" id="IPR050679">
    <property type="entry name" value="Bact_HTH_transcr_reg"/>
</dbReference>
<evidence type="ECO:0000313" key="6">
    <source>
        <dbReference type="Proteomes" id="UP001589693"/>
    </source>
</evidence>
<evidence type="ECO:0000259" key="4">
    <source>
        <dbReference type="PROSITE" id="PS50949"/>
    </source>
</evidence>
<evidence type="ECO:0000313" key="5">
    <source>
        <dbReference type="EMBL" id="MFB9906810.1"/>
    </source>
</evidence>
<dbReference type="Pfam" id="PF00392">
    <property type="entry name" value="GntR"/>
    <property type="match status" value="1"/>
</dbReference>
<dbReference type="Gene3D" id="1.10.10.10">
    <property type="entry name" value="Winged helix-like DNA-binding domain superfamily/Winged helix DNA-binding domain"/>
    <property type="match status" value="1"/>
</dbReference>
<dbReference type="InterPro" id="IPR036390">
    <property type="entry name" value="WH_DNA-bd_sf"/>
</dbReference>
<dbReference type="SMART" id="SM00866">
    <property type="entry name" value="UTRA"/>
    <property type="match status" value="1"/>
</dbReference>
<comment type="caution">
    <text evidence="5">The sequence shown here is derived from an EMBL/GenBank/DDBJ whole genome shotgun (WGS) entry which is preliminary data.</text>
</comment>
<dbReference type="EMBL" id="JBHLZU010000018">
    <property type="protein sequence ID" value="MFB9906810.1"/>
    <property type="molecule type" value="Genomic_DNA"/>
</dbReference>
<dbReference type="InterPro" id="IPR036388">
    <property type="entry name" value="WH-like_DNA-bd_sf"/>
</dbReference>
<keyword evidence="1" id="KW-0805">Transcription regulation</keyword>
<dbReference type="PROSITE" id="PS50949">
    <property type="entry name" value="HTH_GNTR"/>
    <property type="match status" value="1"/>
</dbReference>
<evidence type="ECO:0000256" key="1">
    <source>
        <dbReference type="ARBA" id="ARBA00023015"/>
    </source>
</evidence>
<sequence>MTDHGSSEADKQLPSRRLAEQLRHAITSGTFPPGTKLPSERTLAAQHQVARNTAREAIRLLAEEGLVTAEHGRGVFVREKRRLLRFGSERYSQRVRNETGLSPYRAELAKQGRTARVDCTSITRSQPPENVAERLGISHEEDSVVRRENWYYADDEPVQVGITYIPWEIASGSVLATSAQMGKGSLYARFEELGHPITRIREEICARMPNPDEVRGLRIPDGVPVIDVFHTGINDKGEPFEVTHFVMRADVNGLDYNMPVED</sequence>
<evidence type="ECO:0000256" key="2">
    <source>
        <dbReference type="ARBA" id="ARBA00023125"/>
    </source>
</evidence>
<accession>A0ABV6A2C3</accession>